<organism evidence="2 3">
    <name type="scientific">Cellulosimicrobium aquatile</name>
    <dbReference type="NCBI Taxonomy" id="1612203"/>
    <lineage>
        <taxon>Bacteria</taxon>
        <taxon>Bacillati</taxon>
        <taxon>Actinomycetota</taxon>
        <taxon>Actinomycetes</taxon>
        <taxon>Micrococcales</taxon>
        <taxon>Promicromonosporaceae</taxon>
        <taxon>Cellulosimicrobium</taxon>
    </lineage>
</organism>
<dbReference type="PANTHER" id="PTHR35908">
    <property type="entry name" value="HYPOTHETICAL FUSION PROTEIN"/>
    <property type="match status" value="1"/>
</dbReference>
<protein>
    <recommendedName>
        <fullName evidence="1">VOC domain-containing protein</fullName>
    </recommendedName>
</protein>
<dbReference type="AlphaFoldDB" id="A0A1N6NRF4"/>
<keyword evidence="3" id="KW-1185">Reference proteome</keyword>
<dbReference type="Proteomes" id="UP000186235">
    <property type="component" value="Unassembled WGS sequence"/>
</dbReference>
<gene>
    <name evidence="2" type="ORF">SAMN05518682_0677</name>
</gene>
<name>A0A1N6NRF4_9MICO</name>
<evidence type="ECO:0000259" key="1">
    <source>
        <dbReference type="PROSITE" id="PS51819"/>
    </source>
</evidence>
<dbReference type="InterPro" id="IPR037523">
    <property type="entry name" value="VOC_core"/>
</dbReference>
<dbReference type="PANTHER" id="PTHR35908:SF1">
    <property type="entry name" value="CONSERVED PROTEIN"/>
    <property type="match status" value="1"/>
</dbReference>
<dbReference type="Pfam" id="PF18029">
    <property type="entry name" value="Glyoxalase_6"/>
    <property type="match status" value="1"/>
</dbReference>
<evidence type="ECO:0000313" key="2">
    <source>
        <dbReference type="EMBL" id="SIP94685.1"/>
    </source>
</evidence>
<dbReference type="SUPFAM" id="SSF54593">
    <property type="entry name" value="Glyoxalase/Bleomycin resistance protein/Dihydroxybiphenyl dioxygenase"/>
    <property type="match status" value="1"/>
</dbReference>
<evidence type="ECO:0000313" key="3">
    <source>
        <dbReference type="Proteomes" id="UP000186235"/>
    </source>
</evidence>
<dbReference type="RefSeq" id="WP_076403827.1">
    <property type="nucleotide sequence ID" value="NZ_FTMI01000001.1"/>
</dbReference>
<dbReference type="InterPro" id="IPR041581">
    <property type="entry name" value="Glyoxalase_6"/>
</dbReference>
<dbReference type="PROSITE" id="PS51819">
    <property type="entry name" value="VOC"/>
    <property type="match status" value="1"/>
</dbReference>
<dbReference type="InterPro" id="IPR029068">
    <property type="entry name" value="Glyas_Bleomycin-R_OHBP_Dase"/>
</dbReference>
<dbReference type="Gene3D" id="3.10.180.10">
    <property type="entry name" value="2,3-Dihydroxybiphenyl 1,2-Dioxygenase, domain 1"/>
    <property type="match status" value="1"/>
</dbReference>
<dbReference type="EMBL" id="FTMI01000001">
    <property type="protein sequence ID" value="SIP94685.1"/>
    <property type="molecule type" value="Genomic_DNA"/>
</dbReference>
<feature type="domain" description="VOC" evidence="1">
    <location>
        <begin position="4"/>
        <end position="120"/>
    </location>
</feature>
<proteinExistence type="predicted"/>
<reference evidence="3" key="1">
    <citation type="submission" date="2017-01" db="EMBL/GenBank/DDBJ databases">
        <authorList>
            <person name="Varghese N."/>
            <person name="Submissions S."/>
        </authorList>
    </citation>
    <scope>NUCLEOTIDE SEQUENCE [LARGE SCALE GENOMIC DNA]</scope>
    <source>
        <strain evidence="3">3bp</strain>
    </source>
</reference>
<accession>A0A1N6NRF4</accession>
<sequence length="121" mass="12856">MTLTFSGAVVDCADPAAVADFWQAALGWTGCETGPHGEAVLFPRDGETILGPPSLVFQRVPEGKTVKNRLHLDFSSSTQAADVARLEGLGARRVDVGQGEHETFVVLADVEGNEFCVLRGD</sequence>